<evidence type="ECO:0000313" key="3">
    <source>
        <dbReference type="Proteomes" id="UP001059480"/>
    </source>
</evidence>
<keyword evidence="1" id="KW-0472">Membrane</keyword>
<gene>
    <name evidence="2" type="ORF">NPA36_01210</name>
</gene>
<dbReference type="CDD" id="cd16386">
    <property type="entry name" value="TcpC_N"/>
    <property type="match status" value="1"/>
</dbReference>
<keyword evidence="1" id="KW-0812">Transmembrane</keyword>
<dbReference type="CDD" id="cd16428">
    <property type="entry name" value="TcpC_C"/>
    <property type="match status" value="1"/>
</dbReference>
<dbReference type="InterPro" id="IPR024735">
    <property type="entry name" value="TcpC"/>
</dbReference>
<keyword evidence="3" id="KW-1185">Reference proteome</keyword>
<dbReference type="Proteomes" id="UP001059480">
    <property type="component" value="Unassembled WGS sequence"/>
</dbReference>
<comment type="caution">
    <text evidence="2">The sequence shown here is derived from an EMBL/GenBank/DDBJ whole genome shotgun (WGS) entry which is preliminary data.</text>
</comment>
<dbReference type="RefSeq" id="WP_256944293.1">
    <property type="nucleotide sequence ID" value="NZ_JANHNZ010000001.1"/>
</dbReference>
<evidence type="ECO:0000256" key="1">
    <source>
        <dbReference type="SAM" id="Phobius"/>
    </source>
</evidence>
<sequence>MKIHIERKPKKDKTSKQNKVKTIHLGTHKKSVLFLWLLLIGSFSFGLYKNFTAIDTHIIHETTIIEPMLVDTHAIESFTLNFIQEYYTWENNKEAIEQRPERINRYLTSELQELNVDTIRTDIPTSSSVSDRKIWQIQAIDEQNFEVIYSVTQRITEGEENKYSTSSYRITVHQDETADLVITTNPTIWTTPQTSDFQPEFFENDNSIEEALQQEIIAFLETFFKLYPNASSSELTYYMAENTLPMINKELIFSELIYPSIQKKEQQYIVKVAIRYLDSETKSEIVSQYQLVLEKADNWKIVAQLP</sequence>
<dbReference type="Pfam" id="PF12642">
    <property type="entry name" value="TpcC"/>
    <property type="match status" value="1"/>
</dbReference>
<reference evidence="2" key="1">
    <citation type="submission" date="2022-07" db="EMBL/GenBank/DDBJ databases">
        <authorList>
            <person name="Jung M.-Y."/>
            <person name="Lee M."/>
        </authorList>
    </citation>
    <scope>NUCLEOTIDE SEQUENCE</scope>
    <source>
        <strain evidence="2">S8</strain>
    </source>
</reference>
<proteinExistence type="predicted"/>
<name>A0ABT1WKW1_9LACT</name>
<dbReference type="InterPro" id="IPR035628">
    <property type="entry name" value="TcpC_C"/>
</dbReference>
<evidence type="ECO:0000313" key="2">
    <source>
        <dbReference type="EMBL" id="MCQ9209184.1"/>
    </source>
</evidence>
<dbReference type="EMBL" id="JANHNZ010000001">
    <property type="protein sequence ID" value="MCQ9209184.1"/>
    <property type="molecule type" value="Genomic_DNA"/>
</dbReference>
<reference evidence="2" key="2">
    <citation type="journal article" date="2023" name="Curr. Microbiol.">
        <title>Granulicatella seriolae sp. nov., a Novel Facultative Anaerobe Isolated from Yellowtail Marine Fish.</title>
        <authorList>
            <person name="Lee M."/>
            <person name="Choi Y.J."/>
            <person name="Farooq A."/>
            <person name="Jeong J.B."/>
            <person name="Jung M.Y."/>
        </authorList>
    </citation>
    <scope>NUCLEOTIDE SEQUENCE</scope>
    <source>
        <strain evidence="2">S8</strain>
    </source>
</reference>
<accession>A0ABT1WKW1</accession>
<protein>
    <submittedName>
        <fullName evidence="2">Conjugal transfer protein</fullName>
    </submittedName>
</protein>
<keyword evidence="1" id="KW-1133">Transmembrane helix</keyword>
<feature type="transmembrane region" description="Helical" evidence="1">
    <location>
        <begin position="31"/>
        <end position="48"/>
    </location>
</feature>
<reference evidence="2" key="3">
    <citation type="journal article" date="2023" name="Microbiol. Resour. Announc.">
        <title>Draft Genome Sequence of Granulicatella sp. Strain S8, Isolated from a Marine Fish, Seriola quinqueradiata.</title>
        <authorList>
            <person name="Lee M."/>
            <person name="Farooq A."/>
            <person name="Jeong J.B."/>
            <person name="Jung M.Y."/>
        </authorList>
    </citation>
    <scope>NUCLEOTIDE SEQUENCE</scope>
    <source>
        <strain evidence="2">S8</strain>
    </source>
</reference>
<organism evidence="2 3">
    <name type="scientific">Granulicatella seriolae</name>
    <dbReference type="NCBI Taxonomy" id="2967226"/>
    <lineage>
        <taxon>Bacteria</taxon>
        <taxon>Bacillati</taxon>
        <taxon>Bacillota</taxon>
        <taxon>Bacilli</taxon>
        <taxon>Lactobacillales</taxon>
        <taxon>Carnobacteriaceae</taxon>
        <taxon>Granulicatella</taxon>
    </lineage>
</organism>
<dbReference type="Gene3D" id="3.10.450.540">
    <property type="match status" value="2"/>
</dbReference>